<name>A0A382WGY4_9ZZZZ</name>
<organism evidence="1">
    <name type="scientific">marine metagenome</name>
    <dbReference type="NCBI Taxonomy" id="408172"/>
    <lineage>
        <taxon>unclassified sequences</taxon>
        <taxon>metagenomes</taxon>
        <taxon>ecological metagenomes</taxon>
    </lineage>
</organism>
<dbReference type="EMBL" id="UINC01159659">
    <property type="protein sequence ID" value="SVD57880.1"/>
    <property type="molecule type" value="Genomic_DNA"/>
</dbReference>
<sequence length="49" mass="5727">MPQNPNKRTQWHRLNMLRRLTGEKGDMRPQTDLEGLGRVKSSIFGKALY</sequence>
<reference evidence="1" key="1">
    <citation type="submission" date="2018-05" db="EMBL/GenBank/DDBJ databases">
        <authorList>
            <person name="Lanie J.A."/>
            <person name="Ng W.-L."/>
            <person name="Kazmierczak K.M."/>
            <person name="Andrzejewski T.M."/>
            <person name="Davidsen T.M."/>
            <person name="Wayne K.J."/>
            <person name="Tettelin H."/>
            <person name="Glass J.I."/>
            <person name="Rusch D."/>
            <person name="Podicherti R."/>
            <person name="Tsui H.-C.T."/>
            <person name="Winkler M.E."/>
        </authorList>
    </citation>
    <scope>NUCLEOTIDE SEQUENCE</scope>
</reference>
<accession>A0A382WGY4</accession>
<evidence type="ECO:0000313" key="1">
    <source>
        <dbReference type="EMBL" id="SVD57880.1"/>
    </source>
</evidence>
<protein>
    <submittedName>
        <fullName evidence="1">Uncharacterized protein</fullName>
    </submittedName>
</protein>
<dbReference type="AlphaFoldDB" id="A0A382WGY4"/>
<proteinExistence type="predicted"/>
<gene>
    <name evidence="1" type="ORF">METZ01_LOCUS410734</name>
</gene>